<comment type="caution">
    <text evidence="1">The sequence shown here is derived from an EMBL/GenBank/DDBJ whole genome shotgun (WGS) entry which is preliminary data.</text>
</comment>
<sequence length="275" mass="30794">MPRKEYAYYHWTMGEYAIKERGHTVEHCAKCLRHETEFHRRAGTECSNCMPARSVLKRCAACKIVAYCSKECQRTHWSQHAGYCKQRVVQMNKMDIVMKRGVWVAVWSDEHFSCLQAAAQSAIRLAPRNPSEHYVCIVYVDVDVLRENPEGPAASSAVSFFPRIRDVRCGPLSEIRAVLDTIYRASGGAGMTAAGVHAEIDVELAPCTYAVPVVVVDLVNTRHAYEYGVHFFRQNIEDKIEEGADISGWLARKSHGGCLAGVAGLSEEVEDLSKR</sequence>
<gene>
    <name evidence="1" type="ORF">BV25DRAFT_1364741</name>
</gene>
<organism evidence="1 2">
    <name type="scientific">Artomyces pyxidatus</name>
    <dbReference type="NCBI Taxonomy" id="48021"/>
    <lineage>
        <taxon>Eukaryota</taxon>
        <taxon>Fungi</taxon>
        <taxon>Dikarya</taxon>
        <taxon>Basidiomycota</taxon>
        <taxon>Agaricomycotina</taxon>
        <taxon>Agaricomycetes</taxon>
        <taxon>Russulales</taxon>
        <taxon>Auriscalpiaceae</taxon>
        <taxon>Artomyces</taxon>
    </lineage>
</organism>
<protein>
    <submittedName>
        <fullName evidence="1">Uncharacterized protein</fullName>
    </submittedName>
</protein>
<proteinExistence type="predicted"/>
<evidence type="ECO:0000313" key="2">
    <source>
        <dbReference type="Proteomes" id="UP000814140"/>
    </source>
</evidence>
<keyword evidence="2" id="KW-1185">Reference proteome</keyword>
<reference evidence="1" key="2">
    <citation type="journal article" date="2022" name="New Phytol.">
        <title>Evolutionary transition to the ectomycorrhizal habit in the genomes of a hyperdiverse lineage of mushroom-forming fungi.</title>
        <authorList>
            <person name="Looney B."/>
            <person name="Miyauchi S."/>
            <person name="Morin E."/>
            <person name="Drula E."/>
            <person name="Courty P.E."/>
            <person name="Kohler A."/>
            <person name="Kuo A."/>
            <person name="LaButti K."/>
            <person name="Pangilinan J."/>
            <person name="Lipzen A."/>
            <person name="Riley R."/>
            <person name="Andreopoulos W."/>
            <person name="He G."/>
            <person name="Johnson J."/>
            <person name="Nolan M."/>
            <person name="Tritt A."/>
            <person name="Barry K.W."/>
            <person name="Grigoriev I.V."/>
            <person name="Nagy L.G."/>
            <person name="Hibbett D."/>
            <person name="Henrissat B."/>
            <person name="Matheny P.B."/>
            <person name="Labbe J."/>
            <person name="Martin F.M."/>
        </authorList>
    </citation>
    <scope>NUCLEOTIDE SEQUENCE</scope>
    <source>
        <strain evidence="1">HHB10654</strain>
    </source>
</reference>
<reference evidence="1" key="1">
    <citation type="submission" date="2021-03" db="EMBL/GenBank/DDBJ databases">
        <authorList>
            <consortium name="DOE Joint Genome Institute"/>
            <person name="Ahrendt S."/>
            <person name="Looney B.P."/>
            <person name="Miyauchi S."/>
            <person name="Morin E."/>
            <person name="Drula E."/>
            <person name="Courty P.E."/>
            <person name="Chicoki N."/>
            <person name="Fauchery L."/>
            <person name="Kohler A."/>
            <person name="Kuo A."/>
            <person name="Labutti K."/>
            <person name="Pangilinan J."/>
            <person name="Lipzen A."/>
            <person name="Riley R."/>
            <person name="Andreopoulos W."/>
            <person name="He G."/>
            <person name="Johnson J."/>
            <person name="Barry K.W."/>
            <person name="Grigoriev I.V."/>
            <person name="Nagy L."/>
            <person name="Hibbett D."/>
            <person name="Henrissat B."/>
            <person name="Matheny P.B."/>
            <person name="Labbe J."/>
            <person name="Martin F."/>
        </authorList>
    </citation>
    <scope>NUCLEOTIDE SEQUENCE</scope>
    <source>
        <strain evidence="1">HHB10654</strain>
    </source>
</reference>
<accession>A0ACB8SNW6</accession>
<dbReference type="Proteomes" id="UP000814140">
    <property type="component" value="Unassembled WGS sequence"/>
</dbReference>
<evidence type="ECO:0000313" key="1">
    <source>
        <dbReference type="EMBL" id="KAI0057563.1"/>
    </source>
</evidence>
<name>A0ACB8SNW6_9AGAM</name>
<dbReference type="EMBL" id="MU277245">
    <property type="protein sequence ID" value="KAI0057563.1"/>
    <property type="molecule type" value="Genomic_DNA"/>
</dbReference>